<dbReference type="InterPro" id="IPR036365">
    <property type="entry name" value="PGBD-like_sf"/>
</dbReference>
<gene>
    <name evidence="3" type="ORF">JGS22_007900</name>
</gene>
<dbReference type="Proteomes" id="UP000694501">
    <property type="component" value="Unassembled WGS sequence"/>
</dbReference>
<proteinExistence type="predicted"/>
<dbReference type="InterPro" id="IPR002477">
    <property type="entry name" value="Peptidoglycan-bd-like"/>
</dbReference>
<evidence type="ECO:0000313" key="4">
    <source>
        <dbReference type="Proteomes" id="UP000694501"/>
    </source>
</evidence>
<dbReference type="Pfam" id="PF01471">
    <property type="entry name" value="PG_binding_1"/>
    <property type="match status" value="1"/>
</dbReference>
<reference evidence="3" key="1">
    <citation type="submission" date="2021-06" db="EMBL/GenBank/DDBJ databases">
        <title>Sequencing of actinobacteria type strains.</title>
        <authorList>
            <person name="Nguyen G.-S."/>
            <person name="Wentzel A."/>
        </authorList>
    </citation>
    <scope>NUCLEOTIDE SEQUENCE</scope>
    <source>
        <strain evidence="3">P38-E01</strain>
    </source>
</reference>
<dbReference type="Gene3D" id="1.10.260.40">
    <property type="entry name" value="lambda repressor-like DNA-binding domains"/>
    <property type="match status" value="1"/>
</dbReference>
<dbReference type="InterPro" id="IPR001387">
    <property type="entry name" value="Cro/C1-type_HTH"/>
</dbReference>
<dbReference type="SUPFAM" id="SSF47090">
    <property type="entry name" value="PGBD-like"/>
    <property type="match status" value="1"/>
</dbReference>
<evidence type="ECO:0000259" key="2">
    <source>
        <dbReference type="PROSITE" id="PS50943"/>
    </source>
</evidence>
<feature type="domain" description="HTH cro/C1-type" evidence="2">
    <location>
        <begin position="22"/>
        <end position="76"/>
    </location>
</feature>
<evidence type="ECO:0000256" key="1">
    <source>
        <dbReference type="SAM" id="MobiDB-lite"/>
    </source>
</evidence>
<dbReference type="EMBL" id="JAELVF020000001">
    <property type="protein sequence ID" value="MBU7597546.1"/>
    <property type="molecule type" value="Genomic_DNA"/>
</dbReference>
<dbReference type="PROSITE" id="PS50943">
    <property type="entry name" value="HTH_CROC1"/>
    <property type="match status" value="1"/>
</dbReference>
<dbReference type="AlphaFoldDB" id="A0A949N7K8"/>
<organism evidence="3 4">
    <name type="scientific">Streptomyces tardus</name>
    <dbReference type="NCBI Taxonomy" id="2780544"/>
    <lineage>
        <taxon>Bacteria</taxon>
        <taxon>Bacillati</taxon>
        <taxon>Actinomycetota</taxon>
        <taxon>Actinomycetes</taxon>
        <taxon>Kitasatosporales</taxon>
        <taxon>Streptomycetaceae</taxon>
        <taxon>Streptomyces</taxon>
    </lineage>
</organism>
<protein>
    <submittedName>
        <fullName evidence="3">Helix-turn-helix domain-containing protein</fullName>
    </submittedName>
</protein>
<evidence type="ECO:0000313" key="3">
    <source>
        <dbReference type="EMBL" id="MBU7597546.1"/>
    </source>
</evidence>
<keyword evidence="4" id="KW-1185">Reference proteome</keyword>
<feature type="region of interest" description="Disordered" evidence="1">
    <location>
        <begin position="230"/>
        <end position="253"/>
    </location>
</feature>
<dbReference type="Pfam" id="PF13560">
    <property type="entry name" value="HTH_31"/>
    <property type="match status" value="1"/>
</dbReference>
<dbReference type="SMART" id="SM00530">
    <property type="entry name" value="HTH_XRE"/>
    <property type="match status" value="1"/>
</dbReference>
<dbReference type="GO" id="GO:0003677">
    <property type="term" value="F:DNA binding"/>
    <property type="evidence" value="ECO:0007669"/>
    <property type="project" value="InterPro"/>
</dbReference>
<accession>A0A949N7K8</accession>
<dbReference type="InterPro" id="IPR036366">
    <property type="entry name" value="PGBDSf"/>
</dbReference>
<dbReference type="CDD" id="cd00093">
    <property type="entry name" value="HTH_XRE"/>
    <property type="match status" value="1"/>
</dbReference>
<name>A0A949N7K8_9ACTN</name>
<sequence>MTRWKALPSALDPRTRQLVVRLRELKDHSGLSGSALASRTGYSRSSWDRYLNGRTLPPVGAIEALAGVCGEDPARLLALRDVAQGARSAAEAEEGSASDGTGAAPGTTEPAQSPGGDTVVLNSRAGAAGSPDAPGTEDGGAEPAADSGETGPYTEPSAHPGAGTAAQARTGPAPGPGGDRAESPASPAPAGKRGNGRAAQPIPWLAIALTSVTTSAVMLVGLALIAPWDKGSSHDDARPGPSAPENKPYTGPVHPELGEFVYEPGKEYECAVSKDEDDGLMYSGYSRTRQELIEKDASRWSVVEAQCLVTYHGMAPGPADGAFGNNTERSVKRLQERAKIAVDGKVGPDTWKVLRSER</sequence>
<comment type="caution">
    <text evidence="3">The sequence shown here is derived from an EMBL/GenBank/DDBJ whole genome shotgun (WGS) entry which is preliminary data.</text>
</comment>
<dbReference type="RefSeq" id="WP_211039378.1">
    <property type="nucleotide sequence ID" value="NZ_JAELVF020000001.1"/>
</dbReference>
<feature type="region of interest" description="Disordered" evidence="1">
    <location>
        <begin position="88"/>
        <end position="198"/>
    </location>
</feature>
<dbReference type="Gene3D" id="1.10.101.10">
    <property type="entry name" value="PGBD-like superfamily/PGBD"/>
    <property type="match status" value="1"/>
</dbReference>
<dbReference type="SUPFAM" id="SSF47413">
    <property type="entry name" value="lambda repressor-like DNA-binding domains"/>
    <property type="match status" value="1"/>
</dbReference>
<dbReference type="InterPro" id="IPR010982">
    <property type="entry name" value="Lambda_DNA-bd_dom_sf"/>
</dbReference>